<organism evidence="1 2">
    <name type="scientific">Candidatus Methylospira mobilis</name>
    <dbReference type="NCBI Taxonomy" id="1808979"/>
    <lineage>
        <taxon>Bacteria</taxon>
        <taxon>Pseudomonadati</taxon>
        <taxon>Pseudomonadota</taxon>
        <taxon>Gammaproteobacteria</taxon>
        <taxon>Methylococcales</taxon>
        <taxon>Methylococcaceae</taxon>
        <taxon>Candidatus Methylospira</taxon>
    </lineage>
</organism>
<name>A0A5Q0BLU5_9GAMM</name>
<protein>
    <submittedName>
        <fullName evidence="1">Uncharacterized protein</fullName>
    </submittedName>
</protein>
<reference evidence="1 2" key="1">
    <citation type="submission" date="2019-09" db="EMBL/GenBank/DDBJ databases">
        <title>Ecophysiology of the spiral-shaped methanotroph Methylospira mobilis as revealed by the complete genome sequence.</title>
        <authorList>
            <person name="Oshkin I.Y."/>
            <person name="Dedysh S.N."/>
            <person name="Miroshnikov K."/>
            <person name="Danilova O.V."/>
            <person name="Hakobyan A."/>
            <person name="Liesack W."/>
        </authorList>
    </citation>
    <scope>NUCLEOTIDE SEQUENCE [LARGE SCALE GENOMIC DNA]</scope>
    <source>
        <strain evidence="1 2">Shm1</strain>
    </source>
</reference>
<dbReference type="KEGG" id="mmob:F6R98_11095"/>
<dbReference type="OrthoDB" id="277040at2"/>
<dbReference type="InParanoid" id="A0A5Q0BLU5"/>
<dbReference type="Proteomes" id="UP000325755">
    <property type="component" value="Chromosome"/>
</dbReference>
<gene>
    <name evidence="1" type="ORF">F6R98_11095</name>
</gene>
<accession>A0A5Q0BLU5</accession>
<evidence type="ECO:0000313" key="1">
    <source>
        <dbReference type="EMBL" id="QFY43098.1"/>
    </source>
</evidence>
<dbReference type="EMBL" id="CP044205">
    <property type="protein sequence ID" value="QFY43098.1"/>
    <property type="molecule type" value="Genomic_DNA"/>
</dbReference>
<dbReference type="AlphaFoldDB" id="A0A5Q0BLU5"/>
<proteinExistence type="predicted"/>
<evidence type="ECO:0000313" key="2">
    <source>
        <dbReference type="Proteomes" id="UP000325755"/>
    </source>
</evidence>
<sequence>MLYSFIATPAFFLAGLKSGLRSCLAAGLLLPLFSMPAYGDWAGMSRFQAVIEVNVSDAQADVGVRISDNSLPAMAEIPEIAQSCPPALPANVRIGCFGLRLVNMLGEDSRLTAGSAPPVAVSENVGSVKVWESAMVYPIPHKLKSLTLTSAVFTQDKTHRNGQLSLGLIVTHQGIPVSDLMAFEHPLTVSFNWNDAWETHFDDSSRVRHHAAPRSWIYLEPLEVRHEILIRLSGVRDWLPDSLKAELNAGALNAALRQRLVEALAPRLLQRNPMVLDGITVLPQMDRIGFVSFSRQGIVPLDDNSRQDADNALLGVVLAYFVDKPVTSLSLTWDFSGAPRIAHALRSFTILQGRETLDADVSIEQPLLSWSSEEMMEPLSAAGEDYSALEIKSGEQPASETDRVKAILAALLHNAYRAFQLREENAVYDRLANSLDEDILDEIYLQQRRALLKQARGLGGEGKVSRVELLDLQIQDKGRFPRHYDVTARWLVEGVVSHWGHAHDRRNLYEARLRLAASRRGEWRITQLAFLDGRPLVGGESQ</sequence>
<keyword evidence="2" id="KW-1185">Reference proteome</keyword>